<gene>
    <name evidence="1" type="ORF">UR21_C0003G0066</name>
</gene>
<proteinExistence type="predicted"/>
<organism evidence="1 2">
    <name type="scientific">Candidatus Woesebacteria bacterium GW2011_GWC2_31_9</name>
    <dbReference type="NCBI Taxonomy" id="1618586"/>
    <lineage>
        <taxon>Bacteria</taxon>
        <taxon>Candidatus Woeseibacteriota</taxon>
    </lineage>
</organism>
<evidence type="ECO:0000313" key="1">
    <source>
        <dbReference type="EMBL" id="KKP32033.1"/>
    </source>
</evidence>
<name>A0A0F9YLA4_9BACT</name>
<comment type="caution">
    <text evidence="1">The sequence shown here is derived from an EMBL/GenBank/DDBJ whole genome shotgun (WGS) entry which is preliminary data.</text>
</comment>
<protein>
    <submittedName>
        <fullName evidence="1">Uncharacterized protein</fullName>
    </submittedName>
</protein>
<sequence>MGMSNRELTILGAALYACEGAKERIDNRGRKQYAIDFTNNDPRLIKWFLKFLRNNFKVEEDRIKAQLFIYPDHNEQKLVNFWVKTTQIPKIRFNKVMHLIQKSGRFKPSIYGTMKVRYHHKEHFLKLKGIIDRVFEI</sequence>
<reference evidence="1 2" key="1">
    <citation type="journal article" date="2015" name="Nature">
        <title>rRNA introns, odd ribosomes, and small enigmatic genomes across a large radiation of phyla.</title>
        <authorList>
            <person name="Brown C.T."/>
            <person name="Hug L.A."/>
            <person name="Thomas B.C."/>
            <person name="Sharon I."/>
            <person name="Castelle C.J."/>
            <person name="Singh A."/>
            <person name="Wilkins M.J."/>
            <person name="Williams K.H."/>
            <person name="Banfield J.F."/>
        </authorList>
    </citation>
    <scope>NUCLEOTIDE SEQUENCE [LARGE SCALE GENOMIC DNA]</scope>
</reference>
<accession>A0A0F9YLA4</accession>
<dbReference type="Proteomes" id="UP000034803">
    <property type="component" value="Unassembled WGS sequence"/>
</dbReference>
<dbReference type="PROSITE" id="PS51257">
    <property type="entry name" value="PROKAR_LIPOPROTEIN"/>
    <property type="match status" value="1"/>
</dbReference>
<dbReference type="EMBL" id="LBOI01000003">
    <property type="protein sequence ID" value="KKP32033.1"/>
    <property type="molecule type" value="Genomic_DNA"/>
</dbReference>
<dbReference type="AlphaFoldDB" id="A0A0F9YLA4"/>
<evidence type="ECO:0000313" key="2">
    <source>
        <dbReference type="Proteomes" id="UP000034803"/>
    </source>
</evidence>